<proteinExistence type="predicted"/>
<dbReference type="Proteomes" id="UP001419268">
    <property type="component" value="Unassembled WGS sequence"/>
</dbReference>
<dbReference type="EMBL" id="JBBNAG010000012">
    <property type="protein sequence ID" value="KAK9088940.1"/>
    <property type="molecule type" value="Genomic_DNA"/>
</dbReference>
<dbReference type="AlphaFoldDB" id="A0AAP0EBC6"/>
<gene>
    <name evidence="2" type="ORF">Scep_028022</name>
</gene>
<feature type="compositionally biased region" description="Polar residues" evidence="1">
    <location>
        <begin position="1"/>
        <end position="10"/>
    </location>
</feature>
<comment type="caution">
    <text evidence="2">The sequence shown here is derived from an EMBL/GenBank/DDBJ whole genome shotgun (WGS) entry which is preliminary data.</text>
</comment>
<name>A0AAP0EBC6_9MAGN</name>
<sequence length="250" mass="27222">MARVKTTVSRQDVDGEPARAQRQAEVATTSTSPSAPADHGKRSPHTASYLKEKQQPTHTSSVRGRPFLGGRWRPRHLMSPWGAGVVARSGDGGEDDDDRWRKRDTVRGALSGGGETPADCGQRRERALRRMRGERRGATTRWRIVGLIGGVTSMKLNDMMDSNGSNICCEDVALAYIDGRRQMVCSSLGDLGGAQLVTEEPSLSRRSPALQIKTGVWPWASMALGGYGLGSSFITHYLPLRIASISKTKF</sequence>
<organism evidence="2 3">
    <name type="scientific">Stephania cephalantha</name>
    <dbReference type="NCBI Taxonomy" id="152367"/>
    <lineage>
        <taxon>Eukaryota</taxon>
        <taxon>Viridiplantae</taxon>
        <taxon>Streptophyta</taxon>
        <taxon>Embryophyta</taxon>
        <taxon>Tracheophyta</taxon>
        <taxon>Spermatophyta</taxon>
        <taxon>Magnoliopsida</taxon>
        <taxon>Ranunculales</taxon>
        <taxon>Menispermaceae</taxon>
        <taxon>Menispermoideae</taxon>
        <taxon>Cissampelideae</taxon>
        <taxon>Stephania</taxon>
    </lineage>
</organism>
<accession>A0AAP0EBC6</accession>
<protein>
    <submittedName>
        <fullName evidence="2">Uncharacterized protein</fullName>
    </submittedName>
</protein>
<keyword evidence="3" id="KW-1185">Reference proteome</keyword>
<evidence type="ECO:0000313" key="3">
    <source>
        <dbReference type="Proteomes" id="UP001419268"/>
    </source>
</evidence>
<reference evidence="2 3" key="1">
    <citation type="submission" date="2024-01" db="EMBL/GenBank/DDBJ databases">
        <title>Genome assemblies of Stephania.</title>
        <authorList>
            <person name="Yang L."/>
        </authorList>
    </citation>
    <scope>NUCLEOTIDE SEQUENCE [LARGE SCALE GENOMIC DNA]</scope>
    <source>
        <strain evidence="2">JXDWG</strain>
        <tissue evidence="2">Leaf</tissue>
    </source>
</reference>
<feature type="region of interest" description="Disordered" evidence="1">
    <location>
        <begin position="1"/>
        <end position="75"/>
    </location>
</feature>
<evidence type="ECO:0000313" key="2">
    <source>
        <dbReference type="EMBL" id="KAK9088940.1"/>
    </source>
</evidence>
<evidence type="ECO:0000256" key="1">
    <source>
        <dbReference type="SAM" id="MobiDB-lite"/>
    </source>
</evidence>